<sequence length="391" mass="42123">MTSTLMFGEGNNTALTPSTSFAPIATVGDIECHDQMLHNRSSSLSGSTSTSSSDSDVGLSSVNHYVGKSKSAAIITSHSPAHSYPHSEAQDYISMMSETMSPKTLCRIKQLKVIMESENNGEVIHHHPIFVRDTSKYWYKPAISREDAINMLKDKSPGTFVVRDSNSFPGAFGLALKVSAPPPGVNVTDGTELVRHFLIEPSPKGVRLKGCANEPVFGTLAALVYQHSITALALPTKLLLPEFDSTGSEHLSATQALLEQGAACNVVYVCSIETESLTGPEALRRSVAEAFRTPRVPQGSRGVSVHFKVSSQGITLTDNTRTLFFRRHYPVQSVTYAGVSDSQCISYGMSGNSPNNAITFIGVGGADETRSFGGNTYPEGFPRQIDPEDRK</sequence>
<organism evidence="1 2">
    <name type="scientific">Rhabditophanes sp. KR3021</name>
    <dbReference type="NCBI Taxonomy" id="114890"/>
    <lineage>
        <taxon>Eukaryota</taxon>
        <taxon>Metazoa</taxon>
        <taxon>Ecdysozoa</taxon>
        <taxon>Nematoda</taxon>
        <taxon>Chromadorea</taxon>
        <taxon>Rhabditida</taxon>
        <taxon>Tylenchina</taxon>
        <taxon>Panagrolaimomorpha</taxon>
        <taxon>Strongyloidoidea</taxon>
        <taxon>Alloionematidae</taxon>
        <taxon>Rhabditophanes</taxon>
    </lineage>
</organism>
<evidence type="ECO:0000313" key="2">
    <source>
        <dbReference type="WBParaSite" id="RSKR_0000238600.1"/>
    </source>
</evidence>
<protein>
    <submittedName>
        <fullName evidence="2">SH2 domain-containing protein</fullName>
    </submittedName>
</protein>
<dbReference type="Proteomes" id="UP000095286">
    <property type="component" value="Unplaced"/>
</dbReference>
<reference evidence="2" key="1">
    <citation type="submission" date="2016-11" db="UniProtKB">
        <authorList>
            <consortium name="WormBaseParasite"/>
        </authorList>
    </citation>
    <scope>IDENTIFICATION</scope>
    <source>
        <strain evidence="2">KR3021</strain>
    </source>
</reference>
<dbReference type="WBParaSite" id="RSKR_0000238600.1">
    <property type="protein sequence ID" value="RSKR_0000238600.1"/>
    <property type="gene ID" value="RSKR_0000238600"/>
</dbReference>
<proteinExistence type="predicted"/>
<accession>A0AC35TNM4</accession>
<name>A0AC35TNM4_9BILA</name>
<evidence type="ECO:0000313" key="1">
    <source>
        <dbReference type="Proteomes" id="UP000095286"/>
    </source>
</evidence>